<evidence type="ECO:0000313" key="2">
    <source>
        <dbReference type="EMBL" id="SHK93860.1"/>
    </source>
</evidence>
<organism evidence="2 3">
    <name type="scientific">Eubacterium callanderi</name>
    <dbReference type="NCBI Taxonomy" id="53442"/>
    <lineage>
        <taxon>Bacteria</taxon>
        <taxon>Bacillati</taxon>
        <taxon>Bacillota</taxon>
        <taxon>Clostridia</taxon>
        <taxon>Eubacteriales</taxon>
        <taxon>Eubacteriaceae</taxon>
        <taxon>Eubacterium</taxon>
    </lineage>
</organism>
<feature type="coiled-coil region" evidence="1">
    <location>
        <begin position="69"/>
        <end position="96"/>
    </location>
</feature>
<gene>
    <name evidence="2" type="ORF">SAMN04515649_101320</name>
</gene>
<proteinExistence type="predicted"/>
<name>A0AB74EYR8_9FIRM</name>
<evidence type="ECO:0000256" key="1">
    <source>
        <dbReference type="SAM" id="Coils"/>
    </source>
</evidence>
<protein>
    <recommendedName>
        <fullName evidence="4">Sigma-70, region 4</fullName>
    </recommendedName>
</protein>
<sequence>MEQTEREPRTLKQKLNDLNRKHRTLKRRAAYLKWEGTPTMGSTIHSFFDCDNIKGSGGHREAESILTELAEVLNQIVIVEGEIQQAEQEIEQATESAKESWLSTEDKIFYLQTVVGFTLNEIADTLGYSHDYVRHISG</sequence>
<dbReference type="Proteomes" id="UP000184012">
    <property type="component" value="Unassembled WGS sequence"/>
</dbReference>
<evidence type="ECO:0008006" key="4">
    <source>
        <dbReference type="Google" id="ProtNLM"/>
    </source>
</evidence>
<keyword evidence="1" id="KW-0175">Coiled coil</keyword>
<comment type="caution">
    <text evidence="2">The sequence shown here is derived from an EMBL/GenBank/DDBJ whole genome shotgun (WGS) entry which is preliminary data.</text>
</comment>
<dbReference type="AlphaFoldDB" id="A0AB74EYR8"/>
<evidence type="ECO:0000313" key="3">
    <source>
        <dbReference type="Proteomes" id="UP000184012"/>
    </source>
</evidence>
<reference evidence="2 3" key="1">
    <citation type="submission" date="2016-11" db="EMBL/GenBank/DDBJ databases">
        <authorList>
            <person name="Varghese N."/>
            <person name="Submissions S."/>
        </authorList>
    </citation>
    <scope>NUCLEOTIDE SEQUENCE [LARGE SCALE GENOMIC DNA]</scope>
    <source>
        <strain evidence="2 3">FD</strain>
    </source>
</reference>
<accession>A0AB74EYR8</accession>
<dbReference type="EMBL" id="FRBP01000001">
    <property type="protein sequence ID" value="SHK93860.1"/>
    <property type="molecule type" value="Genomic_DNA"/>
</dbReference>
<dbReference type="RefSeq" id="WP_073382026.1">
    <property type="nucleotide sequence ID" value="NZ_FRBP01000001.1"/>
</dbReference>